<dbReference type="CDD" id="cd04179">
    <property type="entry name" value="DPM_DPG-synthase_like"/>
    <property type="match status" value="1"/>
</dbReference>
<organism evidence="3 4">
    <name type="scientific">Nocardia carnea</name>
    <dbReference type="NCBI Taxonomy" id="37328"/>
    <lineage>
        <taxon>Bacteria</taxon>
        <taxon>Bacillati</taxon>
        <taxon>Actinomycetota</taxon>
        <taxon>Actinomycetes</taxon>
        <taxon>Mycobacteriales</taxon>
        <taxon>Nocardiaceae</taxon>
        <taxon>Nocardia</taxon>
    </lineage>
</organism>
<name>A0ABW7TSX1_9NOCA</name>
<dbReference type="Proteomes" id="UP001611263">
    <property type="component" value="Unassembled WGS sequence"/>
</dbReference>
<dbReference type="PANTHER" id="PTHR48090">
    <property type="entry name" value="UNDECAPRENYL-PHOSPHATE 4-DEOXY-4-FORMAMIDO-L-ARABINOSE TRANSFERASE-RELATED"/>
    <property type="match status" value="1"/>
</dbReference>
<dbReference type="Pfam" id="PF00535">
    <property type="entry name" value="Glycos_transf_2"/>
    <property type="match status" value="1"/>
</dbReference>
<dbReference type="SUPFAM" id="SSF53448">
    <property type="entry name" value="Nucleotide-diphospho-sugar transferases"/>
    <property type="match status" value="1"/>
</dbReference>
<comment type="similarity">
    <text evidence="1">Belongs to the glycosyltransferase 2 family.</text>
</comment>
<accession>A0ABW7TSX1</accession>
<evidence type="ECO:0000313" key="4">
    <source>
        <dbReference type="Proteomes" id="UP001611263"/>
    </source>
</evidence>
<evidence type="ECO:0000259" key="2">
    <source>
        <dbReference type="Pfam" id="PF00535"/>
    </source>
</evidence>
<proteinExistence type="inferred from homology"/>
<protein>
    <submittedName>
        <fullName evidence="3">Glycosyltransferase family 2 protein</fullName>
    </submittedName>
</protein>
<keyword evidence="4" id="KW-1185">Reference proteome</keyword>
<dbReference type="RefSeq" id="WP_033245605.1">
    <property type="nucleotide sequence ID" value="NZ_JBIRUQ010000007.1"/>
</dbReference>
<evidence type="ECO:0000256" key="1">
    <source>
        <dbReference type="ARBA" id="ARBA00006739"/>
    </source>
</evidence>
<dbReference type="Gene3D" id="3.90.550.10">
    <property type="entry name" value="Spore Coat Polysaccharide Biosynthesis Protein SpsA, Chain A"/>
    <property type="match status" value="1"/>
</dbReference>
<feature type="domain" description="Glycosyltransferase 2-like" evidence="2">
    <location>
        <begin position="12"/>
        <end position="161"/>
    </location>
</feature>
<dbReference type="PANTHER" id="PTHR48090:SF7">
    <property type="entry name" value="RFBJ PROTEIN"/>
    <property type="match status" value="1"/>
</dbReference>
<dbReference type="InterPro" id="IPR050256">
    <property type="entry name" value="Glycosyltransferase_2"/>
</dbReference>
<dbReference type="GeneID" id="93508580"/>
<dbReference type="InterPro" id="IPR029044">
    <property type="entry name" value="Nucleotide-diphossugar_trans"/>
</dbReference>
<reference evidence="3 4" key="1">
    <citation type="submission" date="2024-10" db="EMBL/GenBank/DDBJ databases">
        <title>The Natural Products Discovery Center: Release of the First 8490 Sequenced Strains for Exploring Actinobacteria Biosynthetic Diversity.</title>
        <authorList>
            <person name="Kalkreuter E."/>
            <person name="Kautsar S.A."/>
            <person name="Yang D."/>
            <person name="Bader C.D."/>
            <person name="Teijaro C.N."/>
            <person name="Fluegel L."/>
            <person name="Davis C.M."/>
            <person name="Simpson J.R."/>
            <person name="Lauterbach L."/>
            <person name="Steele A.D."/>
            <person name="Gui C."/>
            <person name="Meng S."/>
            <person name="Li G."/>
            <person name="Viehrig K."/>
            <person name="Ye F."/>
            <person name="Su P."/>
            <person name="Kiefer A.F."/>
            <person name="Nichols A."/>
            <person name="Cepeda A.J."/>
            <person name="Yan W."/>
            <person name="Fan B."/>
            <person name="Jiang Y."/>
            <person name="Adhikari A."/>
            <person name="Zheng C.-J."/>
            <person name="Schuster L."/>
            <person name="Cowan T.M."/>
            <person name="Smanski M.J."/>
            <person name="Chevrette M.G."/>
            <person name="De Carvalho L.P.S."/>
            <person name="Shen B."/>
        </authorList>
    </citation>
    <scope>NUCLEOTIDE SEQUENCE [LARGE SCALE GENOMIC DNA]</scope>
    <source>
        <strain evidence="3 4">NPDC020568</strain>
    </source>
</reference>
<dbReference type="EMBL" id="JBIRUQ010000007">
    <property type="protein sequence ID" value="MFI1464145.1"/>
    <property type="molecule type" value="Genomic_DNA"/>
</dbReference>
<evidence type="ECO:0000313" key="3">
    <source>
        <dbReference type="EMBL" id="MFI1464145.1"/>
    </source>
</evidence>
<sequence>MATEDSAPAGVTVVIPCRNEAEALPGVLAAVPAGYRAIVVDNSSTDTTATVATEHGARVVTETLPGYGAAVQAGIAAAGTEFVAVLDGDGSMDPRELPGLVAAVRAGADLAVGRRRPVTRGAWPWHTRLGNGVVARRLRRRYGLPVHDIGAMRVARRGRLESLGHLHDRYGYPLELLVRAAAADWVVREIDISYRPRTGGESKISGSALGSLRATRDFLRVLR</sequence>
<dbReference type="InterPro" id="IPR001173">
    <property type="entry name" value="Glyco_trans_2-like"/>
</dbReference>
<gene>
    <name evidence="3" type="ORF">ACH4WX_25770</name>
</gene>
<comment type="caution">
    <text evidence="3">The sequence shown here is derived from an EMBL/GenBank/DDBJ whole genome shotgun (WGS) entry which is preliminary data.</text>
</comment>